<feature type="compositionally biased region" description="Low complexity" evidence="1">
    <location>
        <begin position="224"/>
        <end position="233"/>
    </location>
</feature>
<organism evidence="2 3">
    <name type="scientific">Cladophialophora psammophila CBS 110553</name>
    <dbReference type="NCBI Taxonomy" id="1182543"/>
    <lineage>
        <taxon>Eukaryota</taxon>
        <taxon>Fungi</taxon>
        <taxon>Dikarya</taxon>
        <taxon>Ascomycota</taxon>
        <taxon>Pezizomycotina</taxon>
        <taxon>Eurotiomycetes</taxon>
        <taxon>Chaetothyriomycetidae</taxon>
        <taxon>Chaetothyriales</taxon>
        <taxon>Herpotrichiellaceae</taxon>
        <taxon>Cladophialophora</taxon>
    </lineage>
</organism>
<feature type="region of interest" description="Disordered" evidence="1">
    <location>
        <begin position="142"/>
        <end position="166"/>
    </location>
</feature>
<feature type="compositionally biased region" description="Basic and acidic residues" evidence="1">
    <location>
        <begin position="336"/>
        <end position="346"/>
    </location>
</feature>
<reference evidence="2 3" key="1">
    <citation type="submission" date="2013-03" db="EMBL/GenBank/DDBJ databases">
        <title>The Genome Sequence of Cladophialophora psammophila CBS 110553.</title>
        <authorList>
            <consortium name="The Broad Institute Genomics Platform"/>
            <person name="Cuomo C."/>
            <person name="de Hoog S."/>
            <person name="Gorbushina A."/>
            <person name="Walker B."/>
            <person name="Young S.K."/>
            <person name="Zeng Q."/>
            <person name="Gargeya S."/>
            <person name="Fitzgerald M."/>
            <person name="Haas B."/>
            <person name="Abouelleil A."/>
            <person name="Allen A.W."/>
            <person name="Alvarado L."/>
            <person name="Arachchi H.M."/>
            <person name="Berlin A.M."/>
            <person name="Chapman S.B."/>
            <person name="Gainer-Dewar J."/>
            <person name="Goldberg J."/>
            <person name="Griggs A."/>
            <person name="Gujja S."/>
            <person name="Hansen M."/>
            <person name="Howarth C."/>
            <person name="Imamovic A."/>
            <person name="Ireland A."/>
            <person name="Larimer J."/>
            <person name="McCowan C."/>
            <person name="Murphy C."/>
            <person name="Pearson M."/>
            <person name="Poon T.W."/>
            <person name="Priest M."/>
            <person name="Roberts A."/>
            <person name="Saif S."/>
            <person name="Shea T."/>
            <person name="Sisk P."/>
            <person name="Sykes S."/>
            <person name="Wortman J."/>
            <person name="Nusbaum C."/>
            <person name="Birren B."/>
        </authorList>
    </citation>
    <scope>NUCLEOTIDE SEQUENCE [LARGE SCALE GENOMIC DNA]</scope>
    <source>
        <strain evidence="2 3">CBS 110553</strain>
    </source>
</reference>
<dbReference type="AlphaFoldDB" id="W9WS70"/>
<dbReference type="GeneID" id="19196677"/>
<feature type="compositionally biased region" description="Acidic residues" evidence="1">
    <location>
        <begin position="1"/>
        <end position="15"/>
    </location>
</feature>
<accession>W9WS70</accession>
<proteinExistence type="predicted"/>
<dbReference type="RefSeq" id="XP_007750750.1">
    <property type="nucleotide sequence ID" value="XM_007752560.1"/>
</dbReference>
<dbReference type="Proteomes" id="UP000019471">
    <property type="component" value="Unassembled WGS sequence"/>
</dbReference>
<keyword evidence="3" id="KW-1185">Reference proteome</keyword>
<name>W9WS70_9EURO</name>
<evidence type="ECO:0000313" key="2">
    <source>
        <dbReference type="EMBL" id="EXJ61199.1"/>
    </source>
</evidence>
<protein>
    <submittedName>
        <fullName evidence="2">Uncharacterized protein</fullName>
    </submittedName>
</protein>
<evidence type="ECO:0000313" key="3">
    <source>
        <dbReference type="Proteomes" id="UP000019471"/>
    </source>
</evidence>
<comment type="caution">
    <text evidence="2">The sequence shown here is derived from an EMBL/GenBank/DDBJ whole genome shotgun (WGS) entry which is preliminary data.</text>
</comment>
<gene>
    <name evidence="2" type="ORF">A1O5_11991</name>
</gene>
<feature type="region of interest" description="Disordered" evidence="1">
    <location>
        <begin position="1"/>
        <end position="27"/>
    </location>
</feature>
<evidence type="ECO:0000256" key="1">
    <source>
        <dbReference type="SAM" id="MobiDB-lite"/>
    </source>
</evidence>
<feature type="compositionally biased region" description="Basic and acidic residues" evidence="1">
    <location>
        <begin position="154"/>
        <end position="166"/>
    </location>
</feature>
<dbReference type="eggNOG" id="ENOG502T6NH">
    <property type="taxonomic scope" value="Eukaryota"/>
</dbReference>
<dbReference type="HOGENOM" id="CLU_021421_0_0_1"/>
<dbReference type="EMBL" id="AMGX01000030">
    <property type="protein sequence ID" value="EXJ61199.1"/>
    <property type="molecule type" value="Genomic_DNA"/>
</dbReference>
<feature type="region of interest" description="Disordered" evidence="1">
    <location>
        <begin position="194"/>
        <end position="238"/>
    </location>
</feature>
<feature type="region of interest" description="Disordered" evidence="1">
    <location>
        <begin position="329"/>
        <end position="354"/>
    </location>
</feature>
<sequence length="442" mass="49251">MASSEPPDELYAESDSDTHRPQPPLLPITDLSIVPGNELRKLTDSIIVAAESGGELYAPIFRQLQIRPDKHQDFHNGVIRVIRNKHYKQIQRASDRSLKNVTDLLLRAFGYIIWKTSSEWVLAETDLDEEEAKLVYVRGKNQAPDTRYAPQDRAQSDGDRGMKKTESSLMSIAKRYHRILEPLWRQMRNVMFTRRPQGPAHRARAPSGAATDGEDSYMADGDTRSSSPAAAFHARARARATRKLEKLASQIAQRVPAHSSQKMSPECTEDAIIELIARLAEIRANSDPRAFEELWRVHIMRVEELDRGQGTNQATPEKEGVTVSVVTQTEDPPGFARDHDNGREHGASQSNLPFMTEGAPLLPRTLVSRSLIPPSLPSLMSVYISVSCLPTRGHFNSISHTTAAPLAQAYHWPSAPVEEHTLALFFTGICYRVDISPSAVLG</sequence>
<dbReference type="OrthoDB" id="4160615at2759"/>